<evidence type="ECO:0000313" key="2">
    <source>
        <dbReference type="EMBL" id="GFP75660.1"/>
    </source>
</evidence>
<dbReference type="EMBL" id="BLZR01000001">
    <property type="protein sequence ID" value="GFP75660.1"/>
    <property type="molecule type" value="Genomic_DNA"/>
</dbReference>
<comment type="caution">
    <text evidence="2">The sequence shown here is derived from an EMBL/GenBank/DDBJ whole genome shotgun (WGS) entry which is preliminary data.</text>
</comment>
<dbReference type="Proteomes" id="UP000580568">
    <property type="component" value="Unassembled WGS sequence"/>
</dbReference>
<accession>A0A6V8SF32</accession>
<evidence type="ECO:0000313" key="3">
    <source>
        <dbReference type="Proteomes" id="UP000580568"/>
    </source>
</evidence>
<keyword evidence="3" id="KW-1185">Reference proteome</keyword>
<name>A0A6V8SF32_9CLOT</name>
<feature type="transmembrane region" description="Helical" evidence="1">
    <location>
        <begin position="6"/>
        <end position="25"/>
    </location>
</feature>
<keyword evidence="1" id="KW-0472">Membrane</keyword>
<dbReference type="AlphaFoldDB" id="A0A6V8SF32"/>
<proteinExistence type="predicted"/>
<organism evidence="2 3">
    <name type="scientific">Clostridium fungisolvens</name>
    <dbReference type="NCBI Taxonomy" id="1604897"/>
    <lineage>
        <taxon>Bacteria</taxon>
        <taxon>Bacillati</taxon>
        <taxon>Bacillota</taxon>
        <taxon>Clostridia</taxon>
        <taxon>Eubacteriales</taxon>
        <taxon>Clostridiaceae</taxon>
        <taxon>Clostridium</taxon>
    </lineage>
</organism>
<gene>
    <name evidence="2" type="ORF">bsdtw1_01751</name>
</gene>
<evidence type="ECO:0000256" key="1">
    <source>
        <dbReference type="SAM" id="Phobius"/>
    </source>
</evidence>
<sequence>MLMLCYIIGIILSSIFIFTLAKASVKRNGKG</sequence>
<keyword evidence="1" id="KW-1133">Transmembrane helix</keyword>
<keyword evidence="1" id="KW-0812">Transmembrane</keyword>
<protein>
    <submittedName>
        <fullName evidence="2">Uncharacterized protein</fullName>
    </submittedName>
</protein>
<reference evidence="2 3" key="1">
    <citation type="submission" date="2020-07" db="EMBL/GenBank/DDBJ databases">
        <title>A new beta-1,3-glucan-decomposing anaerobic bacterium isolated from anoxic soil subjected to biological soil disinfestation.</title>
        <authorList>
            <person name="Ueki A."/>
            <person name="Tonouchi A."/>
        </authorList>
    </citation>
    <scope>NUCLEOTIDE SEQUENCE [LARGE SCALE GENOMIC DNA]</scope>
    <source>
        <strain evidence="2 3">TW1</strain>
    </source>
</reference>